<evidence type="ECO:0000256" key="3">
    <source>
        <dbReference type="ARBA" id="ARBA00022801"/>
    </source>
</evidence>
<evidence type="ECO:0000256" key="2">
    <source>
        <dbReference type="ARBA" id="ARBA00022670"/>
    </source>
</evidence>
<reference evidence="7" key="1">
    <citation type="journal article" date="2023" name="J. Hazard. Mater.">
        <title>Anaerobic biodegradation of pyrene and benzo[a]pyrene by a new sulfate-reducing Desulforamulus aquiferis strain DSA.</title>
        <authorList>
            <person name="Zhang Z."/>
            <person name="Sun J."/>
            <person name="Gong X."/>
            <person name="Wang C."/>
            <person name="Wang H."/>
        </authorList>
    </citation>
    <scope>NUCLEOTIDE SEQUENCE</scope>
    <source>
        <strain evidence="7">DSA</strain>
    </source>
</reference>
<dbReference type="Gene3D" id="3.30.750.44">
    <property type="match status" value="1"/>
</dbReference>
<dbReference type="Gene3D" id="3.90.226.10">
    <property type="entry name" value="2-enoyl-CoA Hydratase, Chain A, domain 1"/>
    <property type="match status" value="1"/>
</dbReference>
<evidence type="ECO:0000313" key="7">
    <source>
        <dbReference type="EMBL" id="MDO7787936.1"/>
    </source>
</evidence>
<dbReference type="RefSeq" id="WP_304543410.1">
    <property type="nucleotide sequence ID" value="NZ_JARPTC010000017.1"/>
</dbReference>
<dbReference type="InterPro" id="IPR005151">
    <property type="entry name" value="Tail-specific_protease"/>
</dbReference>
<dbReference type="GO" id="GO:0006508">
    <property type="term" value="P:proteolysis"/>
    <property type="evidence" value="ECO:0007669"/>
    <property type="project" value="UniProtKB-KW"/>
</dbReference>
<name>A0AAW7ZEW8_9FIRM</name>
<evidence type="ECO:0000313" key="8">
    <source>
        <dbReference type="Proteomes" id="UP001172911"/>
    </source>
</evidence>
<accession>A0AAW7ZEW8</accession>
<keyword evidence="3 5" id="KW-0378">Hydrolase</keyword>
<gene>
    <name evidence="7" type="ORF">P6N53_11960</name>
</gene>
<dbReference type="NCBIfam" id="TIGR00225">
    <property type="entry name" value="prc"/>
    <property type="match status" value="1"/>
</dbReference>
<dbReference type="EMBL" id="JARPTC010000017">
    <property type="protein sequence ID" value="MDO7787936.1"/>
    <property type="molecule type" value="Genomic_DNA"/>
</dbReference>
<dbReference type="SMART" id="SM00228">
    <property type="entry name" value="PDZ"/>
    <property type="match status" value="1"/>
</dbReference>
<dbReference type="InterPro" id="IPR041489">
    <property type="entry name" value="PDZ_6"/>
</dbReference>
<evidence type="ECO:0000259" key="6">
    <source>
        <dbReference type="PROSITE" id="PS50106"/>
    </source>
</evidence>
<dbReference type="PANTHER" id="PTHR32060:SF30">
    <property type="entry name" value="CARBOXY-TERMINAL PROCESSING PROTEASE CTPA"/>
    <property type="match status" value="1"/>
</dbReference>
<proteinExistence type="inferred from homology"/>
<dbReference type="InterPro" id="IPR036034">
    <property type="entry name" value="PDZ_sf"/>
</dbReference>
<dbReference type="PROSITE" id="PS50106">
    <property type="entry name" value="PDZ"/>
    <property type="match status" value="1"/>
</dbReference>
<evidence type="ECO:0000256" key="5">
    <source>
        <dbReference type="RuleBase" id="RU004404"/>
    </source>
</evidence>
<keyword evidence="8" id="KW-1185">Reference proteome</keyword>
<dbReference type="Proteomes" id="UP001172911">
    <property type="component" value="Unassembled WGS sequence"/>
</dbReference>
<dbReference type="InterPro" id="IPR001478">
    <property type="entry name" value="PDZ"/>
</dbReference>
<dbReference type="Pfam" id="PF22694">
    <property type="entry name" value="CtpB_N-like"/>
    <property type="match status" value="1"/>
</dbReference>
<dbReference type="SUPFAM" id="SSF50156">
    <property type="entry name" value="PDZ domain-like"/>
    <property type="match status" value="1"/>
</dbReference>
<sequence length="383" mass="40906">MRRSSLALWGRLTVVLAAVVFAIVMLIGGTLASNYKGLGNLIKVVTLVKGQYLFEVAPELLVEGAVKGLVEALDDPYSSYLDSKTYSQLQDQIRGSFGGVGILVGIKDENLTVIKPFPNTPAAEAGIMAGDVIAAINNQTTRDMDTETAVGLMRGPIGSPVDLTIVREGVLEPLETTLERREISVPTVEGHMIPEENDIGYVVISQFTENTGDELVKVLEELRQEGMKGLVLDVRDNLGGELGSAIKVSDQFLGEGPIVHIDYRIGRDHTFNADPPKLDMPLVLLVNGGSASAAEILAGAIKDAGAGTLVGTKTFGKGVVQTVFPLDNGAGLKLTTARYLTPHRHDIHKKGIAPDVEIDQKPGAEDDIQLAAAVKLVREKIQK</sequence>
<keyword evidence="4 5" id="KW-0720">Serine protease</keyword>
<comment type="caution">
    <text evidence="7">The sequence shown here is derived from an EMBL/GenBank/DDBJ whole genome shotgun (WGS) entry which is preliminary data.</text>
</comment>
<dbReference type="InterPro" id="IPR004447">
    <property type="entry name" value="Peptidase_S41A"/>
</dbReference>
<dbReference type="CDD" id="cd06782">
    <property type="entry name" value="cpPDZ_CPP-like"/>
    <property type="match status" value="1"/>
</dbReference>
<protein>
    <submittedName>
        <fullName evidence="7">S41 family peptidase</fullName>
    </submittedName>
</protein>
<evidence type="ECO:0000256" key="1">
    <source>
        <dbReference type="ARBA" id="ARBA00009179"/>
    </source>
</evidence>
<dbReference type="InterPro" id="IPR029045">
    <property type="entry name" value="ClpP/crotonase-like_dom_sf"/>
</dbReference>
<dbReference type="Gene3D" id="2.30.42.10">
    <property type="match status" value="1"/>
</dbReference>
<dbReference type="FunFam" id="2.30.42.10:FF:000063">
    <property type="entry name" value="Peptidase, S41 family"/>
    <property type="match status" value="1"/>
</dbReference>
<organism evidence="7 8">
    <name type="scientific">Desulforamulus aquiferis</name>
    <dbReference type="NCBI Taxonomy" id="1397668"/>
    <lineage>
        <taxon>Bacteria</taxon>
        <taxon>Bacillati</taxon>
        <taxon>Bacillota</taxon>
        <taxon>Clostridia</taxon>
        <taxon>Eubacteriales</taxon>
        <taxon>Peptococcaceae</taxon>
        <taxon>Desulforamulus</taxon>
    </lineage>
</organism>
<dbReference type="CDD" id="cd07560">
    <property type="entry name" value="Peptidase_S41_CPP"/>
    <property type="match status" value="1"/>
</dbReference>
<evidence type="ECO:0000256" key="4">
    <source>
        <dbReference type="ARBA" id="ARBA00022825"/>
    </source>
</evidence>
<dbReference type="GO" id="GO:0008236">
    <property type="term" value="F:serine-type peptidase activity"/>
    <property type="evidence" value="ECO:0007669"/>
    <property type="project" value="UniProtKB-KW"/>
</dbReference>
<dbReference type="InterPro" id="IPR055210">
    <property type="entry name" value="CtpA/B_N"/>
</dbReference>
<comment type="similarity">
    <text evidence="1 5">Belongs to the peptidase S41A family.</text>
</comment>
<reference evidence="7" key="2">
    <citation type="submission" date="2023-03" db="EMBL/GenBank/DDBJ databases">
        <authorList>
            <person name="Zhang Z."/>
        </authorList>
    </citation>
    <scope>NUCLEOTIDE SEQUENCE</scope>
    <source>
        <strain evidence="7">DSA</strain>
    </source>
</reference>
<dbReference type="GO" id="GO:0004175">
    <property type="term" value="F:endopeptidase activity"/>
    <property type="evidence" value="ECO:0007669"/>
    <property type="project" value="TreeGrafter"/>
</dbReference>
<dbReference type="SUPFAM" id="SSF52096">
    <property type="entry name" value="ClpP/crotonase"/>
    <property type="match status" value="1"/>
</dbReference>
<dbReference type="Pfam" id="PF17820">
    <property type="entry name" value="PDZ_6"/>
    <property type="match status" value="1"/>
</dbReference>
<dbReference type="PANTHER" id="PTHR32060">
    <property type="entry name" value="TAIL-SPECIFIC PROTEASE"/>
    <property type="match status" value="1"/>
</dbReference>
<dbReference type="GO" id="GO:0007165">
    <property type="term" value="P:signal transduction"/>
    <property type="evidence" value="ECO:0007669"/>
    <property type="project" value="TreeGrafter"/>
</dbReference>
<keyword evidence="2 5" id="KW-0645">Protease</keyword>
<dbReference type="GO" id="GO:0030288">
    <property type="term" value="C:outer membrane-bounded periplasmic space"/>
    <property type="evidence" value="ECO:0007669"/>
    <property type="project" value="TreeGrafter"/>
</dbReference>
<dbReference type="Pfam" id="PF03572">
    <property type="entry name" value="Peptidase_S41"/>
    <property type="match status" value="1"/>
</dbReference>
<feature type="domain" description="PDZ" evidence="6">
    <location>
        <begin position="86"/>
        <end position="154"/>
    </location>
</feature>
<dbReference type="AlphaFoldDB" id="A0AAW7ZEW8"/>
<dbReference type="SMART" id="SM00245">
    <property type="entry name" value="TSPc"/>
    <property type="match status" value="1"/>
</dbReference>